<protein>
    <submittedName>
        <fullName evidence="2">DUF488 family protein</fullName>
    </submittedName>
</protein>
<dbReference type="EMBL" id="VTOW01000004">
    <property type="protein sequence ID" value="NKE72943.1"/>
    <property type="molecule type" value="Genomic_DNA"/>
</dbReference>
<organism evidence="2 3">
    <name type="scientific">Candidatus Manganitrophus noduliformans</name>
    <dbReference type="NCBI Taxonomy" id="2606439"/>
    <lineage>
        <taxon>Bacteria</taxon>
        <taxon>Pseudomonadati</taxon>
        <taxon>Nitrospirota</taxon>
        <taxon>Nitrospiria</taxon>
        <taxon>Candidatus Troglogloeales</taxon>
        <taxon>Candidatus Manganitrophaceae</taxon>
        <taxon>Candidatus Manganitrophus</taxon>
    </lineage>
</organism>
<comment type="caution">
    <text evidence="2">The sequence shown here is derived from an EMBL/GenBank/DDBJ whole genome shotgun (WGS) entry which is preliminary data.</text>
</comment>
<dbReference type="AlphaFoldDB" id="A0A7X6DT67"/>
<dbReference type="PANTHER" id="PTHR36849">
    <property type="entry name" value="CYTOPLASMIC PROTEIN-RELATED"/>
    <property type="match status" value="1"/>
</dbReference>
<proteinExistence type="predicted"/>
<dbReference type="RefSeq" id="WP_168062872.1">
    <property type="nucleotide sequence ID" value="NZ_VTOW01000004.1"/>
</dbReference>
<accession>A0A7X6DT67</accession>
<dbReference type="Proteomes" id="UP000534783">
    <property type="component" value="Unassembled WGS sequence"/>
</dbReference>
<evidence type="ECO:0000313" key="2">
    <source>
        <dbReference type="EMBL" id="NKE72943.1"/>
    </source>
</evidence>
<keyword evidence="3" id="KW-1185">Reference proteome</keyword>
<evidence type="ECO:0000313" key="3">
    <source>
        <dbReference type="Proteomes" id="UP000534783"/>
    </source>
</evidence>
<sequence>MLKTKSIHSPLDPEGDGLRILVARFRGRGIKKDRYDVWMANLGPSEPLLRGFLDGEIDWKTYTRRYKVEMFQSGGADRRNRVIRNHGQKFTLRLIKKLAESRPVTLLCHCAEEEKECHRHLLKEIILSRKV</sequence>
<dbReference type="PANTHER" id="PTHR36849:SF1">
    <property type="entry name" value="CYTOPLASMIC PROTEIN"/>
    <property type="match status" value="1"/>
</dbReference>
<reference evidence="2 3" key="1">
    <citation type="journal article" date="2020" name="Nature">
        <title>Bacterial chemolithoautotrophy via manganese oxidation.</title>
        <authorList>
            <person name="Yu H."/>
            <person name="Leadbetter J.R."/>
        </authorList>
    </citation>
    <scope>NUCLEOTIDE SEQUENCE [LARGE SCALE GENOMIC DNA]</scope>
    <source>
        <strain evidence="2 3">Mn-1</strain>
    </source>
</reference>
<dbReference type="Pfam" id="PF22751">
    <property type="entry name" value="DUF488-N3a"/>
    <property type="match status" value="1"/>
</dbReference>
<dbReference type="InterPro" id="IPR054495">
    <property type="entry name" value="DUF488-N3a"/>
</dbReference>
<dbReference type="InterPro" id="IPR052552">
    <property type="entry name" value="YeaO-like"/>
</dbReference>
<evidence type="ECO:0000259" key="1">
    <source>
        <dbReference type="Pfam" id="PF22751"/>
    </source>
</evidence>
<gene>
    <name evidence="2" type="ORF">MNODULE_19505</name>
</gene>
<feature type="domain" description="DUF488" evidence="1">
    <location>
        <begin position="3"/>
        <end position="129"/>
    </location>
</feature>
<name>A0A7X6DT67_9BACT</name>